<reference evidence="4 5" key="1">
    <citation type="submission" date="2019-03" db="EMBL/GenBank/DDBJ databases">
        <title>First draft genome of Liparis tanakae, snailfish: a comprehensive survey of snailfish specific genes.</title>
        <authorList>
            <person name="Kim W."/>
            <person name="Song I."/>
            <person name="Jeong J.-H."/>
            <person name="Kim D."/>
            <person name="Kim S."/>
            <person name="Ryu S."/>
            <person name="Song J.Y."/>
            <person name="Lee S.K."/>
        </authorList>
    </citation>
    <scope>NUCLEOTIDE SEQUENCE [LARGE SCALE GENOMIC DNA]</scope>
    <source>
        <tissue evidence="4">Muscle</tissue>
    </source>
</reference>
<dbReference type="EMBL" id="SRLO01001430">
    <property type="protein sequence ID" value="TNN37879.1"/>
    <property type="molecule type" value="Genomic_DNA"/>
</dbReference>
<accession>A0A4Z2F9K4</accession>
<dbReference type="Proteomes" id="UP000314294">
    <property type="component" value="Unassembled WGS sequence"/>
</dbReference>
<feature type="domain" description="EMI" evidence="3">
    <location>
        <begin position="1"/>
        <end position="87"/>
    </location>
</feature>
<dbReference type="PROSITE" id="PS51041">
    <property type="entry name" value="EMI"/>
    <property type="match status" value="1"/>
</dbReference>
<dbReference type="AlphaFoldDB" id="A0A4Z2F9K4"/>
<keyword evidence="2" id="KW-1015">Disulfide bond</keyword>
<evidence type="ECO:0000256" key="1">
    <source>
        <dbReference type="ARBA" id="ARBA00022729"/>
    </source>
</evidence>
<sequence length="133" mass="15234">MLIPGEAETSLTWRPRRARVTTTTSLLLLQVHLEASPRGGGCWSILVCSCVCRISYKTAYRRGVRTMYRRRSQCCPGFYESGSLCRSFPNRLKQEERSERVEQDVLGASLEFRAAAANELQTVHLDLLFLYVW</sequence>
<dbReference type="InterPro" id="IPR011489">
    <property type="entry name" value="EMI_domain"/>
</dbReference>
<organism evidence="4 5">
    <name type="scientific">Liparis tanakae</name>
    <name type="common">Tanaka's snailfish</name>
    <dbReference type="NCBI Taxonomy" id="230148"/>
    <lineage>
        <taxon>Eukaryota</taxon>
        <taxon>Metazoa</taxon>
        <taxon>Chordata</taxon>
        <taxon>Craniata</taxon>
        <taxon>Vertebrata</taxon>
        <taxon>Euteleostomi</taxon>
        <taxon>Actinopterygii</taxon>
        <taxon>Neopterygii</taxon>
        <taxon>Teleostei</taxon>
        <taxon>Neoteleostei</taxon>
        <taxon>Acanthomorphata</taxon>
        <taxon>Eupercaria</taxon>
        <taxon>Perciformes</taxon>
        <taxon>Cottioidei</taxon>
        <taxon>Cottales</taxon>
        <taxon>Liparidae</taxon>
        <taxon>Liparis</taxon>
    </lineage>
</organism>
<comment type="caution">
    <text evidence="4">The sequence shown here is derived from an EMBL/GenBank/DDBJ whole genome shotgun (WGS) entry which is preliminary data.</text>
</comment>
<keyword evidence="1" id="KW-0732">Signal</keyword>
<proteinExistence type="predicted"/>
<evidence type="ECO:0000313" key="5">
    <source>
        <dbReference type="Proteomes" id="UP000314294"/>
    </source>
</evidence>
<name>A0A4Z2F9K4_9TELE</name>
<evidence type="ECO:0000256" key="2">
    <source>
        <dbReference type="ARBA" id="ARBA00023157"/>
    </source>
</evidence>
<protein>
    <submittedName>
        <fullName evidence="4">Multiple epidermal growth factor-like domains protein 11</fullName>
    </submittedName>
</protein>
<evidence type="ECO:0000259" key="3">
    <source>
        <dbReference type="PROSITE" id="PS51041"/>
    </source>
</evidence>
<evidence type="ECO:0000313" key="4">
    <source>
        <dbReference type="EMBL" id="TNN37879.1"/>
    </source>
</evidence>
<keyword evidence="5" id="KW-1185">Reference proteome</keyword>
<gene>
    <name evidence="4" type="primary">MEGF11_4</name>
    <name evidence="4" type="ORF">EYF80_051962</name>
</gene>